<dbReference type="InterPro" id="IPR046346">
    <property type="entry name" value="Aminoacid_DH-like_N_sf"/>
</dbReference>
<dbReference type="GO" id="GO:0004764">
    <property type="term" value="F:shikimate 3-dehydrogenase (NADP+) activity"/>
    <property type="evidence" value="ECO:0007669"/>
    <property type="project" value="InterPro"/>
</dbReference>
<keyword evidence="2" id="KW-0560">Oxidoreductase</keyword>
<dbReference type="OrthoDB" id="9792692at2"/>
<dbReference type="InterPro" id="IPR036291">
    <property type="entry name" value="NAD(P)-bd_dom_sf"/>
</dbReference>
<organism evidence="5 6">
    <name type="scientific">Balneicella halophila</name>
    <dbReference type="NCBI Taxonomy" id="1537566"/>
    <lineage>
        <taxon>Bacteria</taxon>
        <taxon>Pseudomonadati</taxon>
        <taxon>Bacteroidota</taxon>
        <taxon>Bacteroidia</taxon>
        <taxon>Bacteroidales</taxon>
        <taxon>Balneicellaceae</taxon>
        <taxon>Balneicella</taxon>
    </lineage>
</organism>
<keyword evidence="3" id="KW-0057">Aromatic amino acid biosynthesis</keyword>
<comment type="caution">
    <text evidence="5">The sequence shown here is derived from an EMBL/GenBank/DDBJ whole genome shotgun (WGS) entry which is preliminary data.</text>
</comment>
<feature type="domain" description="Shikimate dehydrogenase substrate binding N-terminal" evidence="4">
    <location>
        <begin position="7"/>
        <end position="88"/>
    </location>
</feature>
<dbReference type="Gene3D" id="3.40.50.720">
    <property type="entry name" value="NAD(P)-binding Rossmann-like Domain"/>
    <property type="match status" value="1"/>
</dbReference>
<dbReference type="InterPro" id="IPR013708">
    <property type="entry name" value="Shikimate_DH-bd_N"/>
</dbReference>
<dbReference type="SUPFAM" id="SSF51735">
    <property type="entry name" value="NAD(P)-binding Rossmann-fold domains"/>
    <property type="match status" value="1"/>
</dbReference>
<comment type="pathway">
    <text evidence="1">Metabolic intermediate biosynthesis; chorismate biosynthesis; chorismate from D-erythrose 4-phosphate and phosphoenolpyruvate: step 4/7.</text>
</comment>
<dbReference type="PANTHER" id="PTHR21089:SF1">
    <property type="entry name" value="BIFUNCTIONAL 3-DEHYDROQUINATE DEHYDRATASE_SHIKIMATE DEHYDROGENASE, CHLOROPLASTIC"/>
    <property type="match status" value="1"/>
</dbReference>
<dbReference type="InterPro" id="IPR022893">
    <property type="entry name" value="Shikimate_DH_fam"/>
</dbReference>
<evidence type="ECO:0000256" key="3">
    <source>
        <dbReference type="ARBA" id="ARBA00023141"/>
    </source>
</evidence>
<evidence type="ECO:0000313" key="5">
    <source>
        <dbReference type="EMBL" id="PVX50035.1"/>
    </source>
</evidence>
<evidence type="ECO:0000256" key="1">
    <source>
        <dbReference type="ARBA" id="ARBA00004871"/>
    </source>
</evidence>
<reference evidence="5 6" key="1">
    <citation type="submission" date="2018-05" db="EMBL/GenBank/DDBJ databases">
        <title>Genomic Encyclopedia of Type Strains, Phase IV (KMG-IV): sequencing the most valuable type-strain genomes for metagenomic binning, comparative biology and taxonomic classification.</title>
        <authorList>
            <person name="Goeker M."/>
        </authorList>
    </citation>
    <scope>NUCLEOTIDE SEQUENCE [LARGE SCALE GENOMIC DNA]</scope>
    <source>
        <strain evidence="5 6">DSM 28579</strain>
    </source>
</reference>
<dbReference type="GO" id="GO:0005829">
    <property type="term" value="C:cytosol"/>
    <property type="evidence" value="ECO:0007669"/>
    <property type="project" value="TreeGrafter"/>
</dbReference>
<gene>
    <name evidence="5" type="ORF">C7377_1681</name>
</gene>
<evidence type="ECO:0000259" key="4">
    <source>
        <dbReference type="Pfam" id="PF08501"/>
    </source>
</evidence>
<protein>
    <submittedName>
        <fullName evidence="5">Shikimate dehydrogenase</fullName>
    </submittedName>
</protein>
<dbReference type="Pfam" id="PF08501">
    <property type="entry name" value="Shikimate_dh_N"/>
    <property type="match status" value="1"/>
</dbReference>
<accession>A0A7L4UNJ0</accession>
<dbReference type="Gene3D" id="3.40.50.10860">
    <property type="entry name" value="Leucine Dehydrogenase, chain A, domain 1"/>
    <property type="match status" value="1"/>
</dbReference>
<dbReference type="RefSeq" id="WP_116496894.1">
    <property type="nucleotide sequence ID" value="NZ_QENZ01000005.1"/>
</dbReference>
<name>A0A7L4UNJ0_BALHA</name>
<proteinExistence type="predicted"/>
<keyword evidence="6" id="KW-1185">Reference proteome</keyword>
<dbReference type="AlphaFoldDB" id="A0A7L4UNJ0"/>
<dbReference type="GO" id="GO:0019632">
    <property type="term" value="P:shikimate metabolic process"/>
    <property type="evidence" value="ECO:0007669"/>
    <property type="project" value="TreeGrafter"/>
</dbReference>
<keyword evidence="3" id="KW-0028">Amino-acid biosynthesis</keyword>
<evidence type="ECO:0000313" key="6">
    <source>
        <dbReference type="Proteomes" id="UP000251835"/>
    </source>
</evidence>
<dbReference type="EMBL" id="QENZ01000005">
    <property type="protein sequence ID" value="PVX50035.1"/>
    <property type="molecule type" value="Genomic_DNA"/>
</dbReference>
<dbReference type="GO" id="GO:0050661">
    <property type="term" value="F:NADP binding"/>
    <property type="evidence" value="ECO:0007669"/>
    <property type="project" value="TreeGrafter"/>
</dbReference>
<dbReference type="GO" id="GO:0009423">
    <property type="term" value="P:chorismate biosynthetic process"/>
    <property type="evidence" value="ECO:0007669"/>
    <property type="project" value="TreeGrafter"/>
</dbReference>
<dbReference type="CDD" id="cd01065">
    <property type="entry name" value="NAD_bind_Shikimate_DH"/>
    <property type="match status" value="1"/>
</dbReference>
<dbReference type="PANTHER" id="PTHR21089">
    <property type="entry name" value="SHIKIMATE DEHYDROGENASE"/>
    <property type="match status" value="1"/>
</dbReference>
<sequence length="249" mass="28696">MDAIYGLIGYPLGHSFSKEYFEKRFLREHIKTEFRNFEIQSITKFPEILQKYPQIKGLSVTIPYKQTIIPYLDELEESARQIGAVNSIKVEQRADKPYTVGYNTDCYGFGKSLDSFIPQEINTALILGTGGASKAVAYALKERDITYKFVSRTTSQSILTYKDLSNQVIQICQLIINTTPLGMFPNTETFPEIPYQFLTAQHYLYDLVYNPDLTKFLEKGKVNGAHIKNGYDMLEYQAERSWELWNLTN</sequence>
<dbReference type="Proteomes" id="UP000251835">
    <property type="component" value="Unassembled WGS sequence"/>
</dbReference>
<dbReference type="SUPFAM" id="SSF53223">
    <property type="entry name" value="Aminoacid dehydrogenase-like, N-terminal domain"/>
    <property type="match status" value="1"/>
</dbReference>
<dbReference type="GO" id="GO:0009073">
    <property type="term" value="P:aromatic amino acid family biosynthetic process"/>
    <property type="evidence" value="ECO:0007669"/>
    <property type="project" value="UniProtKB-KW"/>
</dbReference>
<evidence type="ECO:0000256" key="2">
    <source>
        <dbReference type="ARBA" id="ARBA00023002"/>
    </source>
</evidence>